<sequence length="29" mass="3148">MFFSERLIKSVVSTQSTGRSIGSATNVPF</sequence>
<dbReference type="EMBL" id="GBXM01041937">
    <property type="protein sequence ID" value="JAH66640.1"/>
    <property type="molecule type" value="Transcribed_RNA"/>
</dbReference>
<organism evidence="1">
    <name type="scientific">Anguilla anguilla</name>
    <name type="common">European freshwater eel</name>
    <name type="synonym">Muraena anguilla</name>
    <dbReference type="NCBI Taxonomy" id="7936"/>
    <lineage>
        <taxon>Eukaryota</taxon>
        <taxon>Metazoa</taxon>
        <taxon>Chordata</taxon>
        <taxon>Craniata</taxon>
        <taxon>Vertebrata</taxon>
        <taxon>Euteleostomi</taxon>
        <taxon>Actinopterygii</taxon>
        <taxon>Neopterygii</taxon>
        <taxon>Teleostei</taxon>
        <taxon>Anguilliformes</taxon>
        <taxon>Anguillidae</taxon>
        <taxon>Anguilla</taxon>
    </lineage>
</organism>
<evidence type="ECO:0000313" key="1">
    <source>
        <dbReference type="EMBL" id="JAH66640.1"/>
    </source>
</evidence>
<accession>A0A0E9UN18</accession>
<reference evidence="1" key="2">
    <citation type="journal article" date="2015" name="Fish Shellfish Immunol.">
        <title>Early steps in the European eel (Anguilla anguilla)-Vibrio vulnificus interaction in the gills: Role of the RtxA13 toxin.</title>
        <authorList>
            <person name="Callol A."/>
            <person name="Pajuelo D."/>
            <person name="Ebbesson L."/>
            <person name="Teles M."/>
            <person name="MacKenzie S."/>
            <person name="Amaro C."/>
        </authorList>
    </citation>
    <scope>NUCLEOTIDE SEQUENCE</scope>
</reference>
<dbReference type="AlphaFoldDB" id="A0A0E9UN18"/>
<reference evidence="1" key="1">
    <citation type="submission" date="2014-11" db="EMBL/GenBank/DDBJ databases">
        <authorList>
            <person name="Amaro Gonzalez C."/>
        </authorList>
    </citation>
    <scope>NUCLEOTIDE SEQUENCE</scope>
</reference>
<proteinExistence type="predicted"/>
<protein>
    <submittedName>
        <fullName evidence="1">Uncharacterized protein</fullName>
    </submittedName>
</protein>
<name>A0A0E9UN18_ANGAN</name>